<keyword evidence="2" id="KW-1185">Reference proteome</keyword>
<accession>A0ABW7GKA5</accession>
<dbReference type="EMBL" id="JBIGHX010000003">
    <property type="protein sequence ID" value="MFG6462279.1"/>
    <property type="molecule type" value="Genomic_DNA"/>
</dbReference>
<comment type="caution">
    <text evidence="1">The sequence shown here is derived from an EMBL/GenBank/DDBJ whole genome shotgun (WGS) entry which is preliminary data.</text>
</comment>
<gene>
    <name evidence="1" type="ORF">ACG04Q_11925</name>
</gene>
<proteinExistence type="predicted"/>
<dbReference type="RefSeq" id="WP_394511142.1">
    <property type="nucleotide sequence ID" value="NZ_JBIGHX010000003.1"/>
</dbReference>
<evidence type="ECO:0000313" key="2">
    <source>
        <dbReference type="Proteomes" id="UP001606302"/>
    </source>
</evidence>
<sequence>MMVHTNLPAEHPVCKLAVKLDKLIESERVSDGVAVCALLSLFTTVVKALKRDDAAACLNGLHESATQIVAVHFPEWQINAAVVSKPH</sequence>
<organism evidence="1 2">
    <name type="scientific">Pelomonas lactea</name>
    <dbReference type="NCBI Taxonomy" id="3299030"/>
    <lineage>
        <taxon>Bacteria</taxon>
        <taxon>Pseudomonadati</taxon>
        <taxon>Pseudomonadota</taxon>
        <taxon>Betaproteobacteria</taxon>
        <taxon>Burkholderiales</taxon>
        <taxon>Sphaerotilaceae</taxon>
        <taxon>Roseateles</taxon>
    </lineage>
</organism>
<reference evidence="1 2" key="1">
    <citation type="submission" date="2024-08" db="EMBL/GenBank/DDBJ databases">
        <authorList>
            <person name="Lu H."/>
        </authorList>
    </citation>
    <scope>NUCLEOTIDE SEQUENCE [LARGE SCALE GENOMIC DNA]</scope>
    <source>
        <strain evidence="1 2">DXS20W</strain>
    </source>
</reference>
<name>A0ABW7GKA5_9BURK</name>
<evidence type="ECO:0000313" key="1">
    <source>
        <dbReference type="EMBL" id="MFG6462279.1"/>
    </source>
</evidence>
<protein>
    <submittedName>
        <fullName evidence="1">Uncharacterized protein</fullName>
    </submittedName>
</protein>
<dbReference type="Proteomes" id="UP001606302">
    <property type="component" value="Unassembled WGS sequence"/>
</dbReference>